<keyword evidence="3" id="KW-1185">Reference proteome</keyword>
<protein>
    <recommendedName>
        <fullName evidence="4">TerB family tellurite resistance protein</fullName>
    </recommendedName>
</protein>
<accession>A0ABQ1JDR5</accession>
<feature type="chain" id="PRO_5045673645" description="TerB family tellurite resistance protein" evidence="1">
    <location>
        <begin position="23"/>
        <end position="211"/>
    </location>
</feature>
<dbReference type="Proteomes" id="UP000615760">
    <property type="component" value="Unassembled WGS sequence"/>
</dbReference>
<evidence type="ECO:0000256" key="1">
    <source>
        <dbReference type="SAM" id="SignalP"/>
    </source>
</evidence>
<evidence type="ECO:0000313" key="2">
    <source>
        <dbReference type="EMBL" id="GGB64649.1"/>
    </source>
</evidence>
<sequence length="211" mass="24222">MKALRKLLFVSFMFLITVQGNAQVQELKQLALNIEKLAQFRAILKDMKEGYEILTKGYNTVKDLTEGNFDLHKTFLDALLQVSPAVRNYKRVGEIIDYQVELVGNSGRHRNKLQSSGLFAPEELAYFVQVYDRIFNESLRDLEELTAVLTAGELRMSDEERLAAIDRIYLSVQDKCLFVRDFNSQTGILALQRGREAHDVEALRLLTQTYP</sequence>
<feature type="signal peptide" evidence="1">
    <location>
        <begin position="1"/>
        <end position="22"/>
    </location>
</feature>
<name>A0ABQ1JDR5_9FLAO</name>
<evidence type="ECO:0000313" key="3">
    <source>
        <dbReference type="Proteomes" id="UP000615760"/>
    </source>
</evidence>
<organism evidence="2 3">
    <name type="scientific">Flavobacterium suaedae</name>
    <dbReference type="NCBI Taxonomy" id="1767027"/>
    <lineage>
        <taxon>Bacteria</taxon>
        <taxon>Pseudomonadati</taxon>
        <taxon>Bacteroidota</taxon>
        <taxon>Flavobacteriia</taxon>
        <taxon>Flavobacteriales</taxon>
        <taxon>Flavobacteriaceae</taxon>
        <taxon>Flavobacterium</taxon>
    </lineage>
</organism>
<keyword evidence="1" id="KW-0732">Signal</keyword>
<gene>
    <name evidence="2" type="ORF">GCM10007424_00670</name>
</gene>
<dbReference type="EMBL" id="BMJE01000001">
    <property type="protein sequence ID" value="GGB64649.1"/>
    <property type="molecule type" value="Genomic_DNA"/>
</dbReference>
<dbReference type="RefSeq" id="WP_229665860.1">
    <property type="nucleotide sequence ID" value="NZ_BMJE01000001.1"/>
</dbReference>
<evidence type="ECO:0008006" key="4">
    <source>
        <dbReference type="Google" id="ProtNLM"/>
    </source>
</evidence>
<reference evidence="3" key="1">
    <citation type="journal article" date="2019" name="Int. J. Syst. Evol. Microbiol.">
        <title>The Global Catalogue of Microorganisms (GCM) 10K type strain sequencing project: providing services to taxonomists for standard genome sequencing and annotation.</title>
        <authorList>
            <consortium name="The Broad Institute Genomics Platform"/>
            <consortium name="The Broad Institute Genome Sequencing Center for Infectious Disease"/>
            <person name="Wu L."/>
            <person name="Ma J."/>
        </authorList>
    </citation>
    <scope>NUCLEOTIDE SEQUENCE [LARGE SCALE GENOMIC DNA]</scope>
    <source>
        <strain evidence="3">CGMCC 1.15461</strain>
    </source>
</reference>
<comment type="caution">
    <text evidence="2">The sequence shown here is derived from an EMBL/GenBank/DDBJ whole genome shotgun (WGS) entry which is preliminary data.</text>
</comment>
<proteinExistence type="predicted"/>